<accession>A0A2Z6MGR5</accession>
<proteinExistence type="inferred from homology"/>
<evidence type="ECO:0000259" key="6">
    <source>
        <dbReference type="Pfam" id="PF00125"/>
    </source>
</evidence>
<keyword evidence="8" id="KW-1185">Reference proteome</keyword>
<dbReference type="InterPro" id="IPR007125">
    <property type="entry name" value="H2A/H2B/H3"/>
</dbReference>
<dbReference type="SUPFAM" id="SSF47113">
    <property type="entry name" value="Histone-fold"/>
    <property type="match status" value="1"/>
</dbReference>
<sequence>MDPNQKKNVELVDKVWEEQFKKNGETADLKTLIPISRVKEIMKEEADVEIPSETCVFMAKACELFIMDMIMRSMVKMKEAGRTTLEVNDMVDTLGDIDLETKMKDEKTQVSPNEDD</sequence>
<dbReference type="Gene3D" id="1.10.20.10">
    <property type="entry name" value="Histone, subunit A"/>
    <property type="match status" value="1"/>
</dbReference>
<evidence type="ECO:0000256" key="2">
    <source>
        <dbReference type="ARBA" id="ARBA00023015"/>
    </source>
</evidence>
<dbReference type="AlphaFoldDB" id="A0A2Z6MGR5"/>
<dbReference type="PANTHER" id="PTHR10252">
    <property type="entry name" value="HISTONE-LIKE TRANSCRIPTION FACTOR CCAAT-RELATED"/>
    <property type="match status" value="1"/>
</dbReference>
<evidence type="ECO:0000256" key="1">
    <source>
        <dbReference type="ARBA" id="ARBA00004123"/>
    </source>
</evidence>
<dbReference type="InterPro" id="IPR050568">
    <property type="entry name" value="Transcr_DNA_Rep_Reg"/>
</dbReference>
<dbReference type="Proteomes" id="UP000242715">
    <property type="component" value="Unassembled WGS sequence"/>
</dbReference>
<keyword evidence="2" id="KW-0805">Transcription regulation</keyword>
<evidence type="ECO:0000256" key="5">
    <source>
        <dbReference type="ARBA" id="ARBA00038129"/>
    </source>
</evidence>
<evidence type="ECO:0000256" key="3">
    <source>
        <dbReference type="ARBA" id="ARBA00023163"/>
    </source>
</evidence>
<evidence type="ECO:0000313" key="8">
    <source>
        <dbReference type="Proteomes" id="UP000242715"/>
    </source>
</evidence>
<keyword evidence="3" id="KW-0804">Transcription</keyword>
<dbReference type="EMBL" id="DF973467">
    <property type="protein sequence ID" value="GAU31754.1"/>
    <property type="molecule type" value="Genomic_DNA"/>
</dbReference>
<keyword evidence="4" id="KW-0539">Nucleus</keyword>
<dbReference type="InterPro" id="IPR009072">
    <property type="entry name" value="Histone-fold"/>
</dbReference>
<dbReference type="OrthoDB" id="636685at2759"/>
<feature type="domain" description="Core Histone H2A/H2B/H3" evidence="6">
    <location>
        <begin position="18"/>
        <end position="90"/>
    </location>
</feature>
<protein>
    <recommendedName>
        <fullName evidence="6">Core Histone H2A/H2B/H3 domain-containing protein</fullName>
    </recommendedName>
</protein>
<dbReference type="GO" id="GO:0046982">
    <property type="term" value="F:protein heterodimerization activity"/>
    <property type="evidence" value="ECO:0007669"/>
    <property type="project" value="InterPro"/>
</dbReference>
<comment type="similarity">
    <text evidence="5">Belongs to the NFYC/HAP5 subunit family.</text>
</comment>
<dbReference type="GO" id="GO:0005634">
    <property type="term" value="C:nucleus"/>
    <property type="evidence" value="ECO:0007669"/>
    <property type="project" value="UniProtKB-SubCell"/>
</dbReference>
<gene>
    <name evidence="7" type="ORF">TSUD_146420</name>
</gene>
<name>A0A2Z6MGR5_TRISU</name>
<organism evidence="7 8">
    <name type="scientific">Trifolium subterraneum</name>
    <name type="common">Subterranean clover</name>
    <dbReference type="NCBI Taxonomy" id="3900"/>
    <lineage>
        <taxon>Eukaryota</taxon>
        <taxon>Viridiplantae</taxon>
        <taxon>Streptophyta</taxon>
        <taxon>Embryophyta</taxon>
        <taxon>Tracheophyta</taxon>
        <taxon>Spermatophyta</taxon>
        <taxon>Magnoliopsida</taxon>
        <taxon>eudicotyledons</taxon>
        <taxon>Gunneridae</taxon>
        <taxon>Pentapetalae</taxon>
        <taxon>rosids</taxon>
        <taxon>fabids</taxon>
        <taxon>Fabales</taxon>
        <taxon>Fabaceae</taxon>
        <taxon>Papilionoideae</taxon>
        <taxon>50 kb inversion clade</taxon>
        <taxon>NPAAA clade</taxon>
        <taxon>Hologalegina</taxon>
        <taxon>IRL clade</taxon>
        <taxon>Trifolieae</taxon>
        <taxon>Trifolium</taxon>
    </lineage>
</organism>
<comment type="subcellular location">
    <subcellularLocation>
        <location evidence="1">Nucleus</location>
    </subcellularLocation>
</comment>
<reference evidence="8" key="1">
    <citation type="journal article" date="2017" name="Front. Plant Sci.">
        <title>Climate Clever Clovers: New Paradigm to Reduce the Environmental Footprint of Ruminants by Breeding Low Methanogenic Forages Utilizing Haplotype Variation.</title>
        <authorList>
            <person name="Kaur P."/>
            <person name="Appels R."/>
            <person name="Bayer P.E."/>
            <person name="Keeble-Gagnere G."/>
            <person name="Wang J."/>
            <person name="Hirakawa H."/>
            <person name="Shirasawa K."/>
            <person name="Vercoe P."/>
            <person name="Stefanova K."/>
            <person name="Durmic Z."/>
            <person name="Nichols P."/>
            <person name="Revell C."/>
            <person name="Isobe S.N."/>
            <person name="Edwards D."/>
            <person name="Erskine W."/>
        </authorList>
    </citation>
    <scope>NUCLEOTIDE SEQUENCE [LARGE SCALE GENOMIC DNA]</scope>
    <source>
        <strain evidence="8">cv. Daliak</strain>
    </source>
</reference>
<dbReference type="GO" id="GO:0003677">
    <property type="term" value="F:DNA binding"/>
    <property type="evidence" value="ECO:0007669"/>
    <property type="project" value="InterPro"/>
</dbReference>
<evidence type="ECO:0000256" key="4">
    <source>
        <dbReference type="ARBA" id="ARBA00023242"/>
    </source>
</evidence>
<evidence type="ECO:0000313" key="7">
    <source>
        <dbReference type="EMBL" id="GAU31754.1"/>
    </source>
</evidence>
<dbReference type="Pfam" id="PF00125">
    <property type="entry name" value="Histone"/>
    <property type="match status" value="1"/>
</dbReference>